<feature type="DNA-binding region" description="H-T-H motif" evidence="2">
    <location>
        <begin position="73"/>
        <end position="92"/>
    </location>
</feature>
<reference evidence="4 5" key="1">
    <citation type="journal article" date="2019" name="Emerg. Microbes Infect.">
        <title>Comprehensive subspecies identification of 175 nontuberculous mycobacteria species based on 7547 genomic profiles.</title>
        <authorList>
            <person name="Matsumoto Y."/>
            <person name="Kinjo T."/>
            <person name="Motooka D."/>
            <person name="Nabeya D."/>
            <person name="Jung N."/>
            <person name="Uechi K."/>
            <person name="Horii T."/>
            <person name="Iida T."/>
            <person name="Fujita J."/>
            <person name="Nakamura S."/>
        </authorList>
    </citation>
    <scope>NUCLEOTIDE SEQUENCE [LARGE SCALE GENOMIC DNA]</scope>
    <source>
        <strain evidence="4 5">JCM 30622</strain>
    </source>
</reference>
<proteinExistence type="predicted"/>
<evidence type="ECO:0000313" key="5">
    <source>
        <dbReference type="Proteomes" id="UP000466578"/>
    </source>
</evidence>
<sequence length="256" mass="27871">MVPPLPVRAADESDLAQITQRALYKSHDVRYALPVAQLTFQRARTEEKKRQRAEALVEAARSLAMETGVASVTLTAVASRAGIHYSAVRRYFTSHKEVLLRLSAEGWVRWSNTVSDKLAEPGAKSPSRIAGTLAEALADDPLFCDLLANLHLHLEHEVDAERVIEVRRISTAATRSLADAIERALPELGRSGSLDILLAAYSLAATLWQVANPPADLTDVYAEEPEVAPPEWNLDFATALTRLLTATCIGLIAEAA</sequence>
<dbReference type="InterPro" id="IPR041483">
    <property type="entry name" value="TetR_C_34"/>
</dbReference>
<dbReference type="PROSITE" id="PS50977">
    <property type="entry name" value="HTH_TETR_2"/>
    <property type="match status" value="1"/>
</dbReference>
<keyword evidence="1 2" id="KW-0238">DNA-binding</keyword>
<keyword evidence="5" id="KW-1185">Reference proteome</keyword>
<organism evidence="4 5">
    <name type="scientific">Mycobacterium paraintracellulare</name>
    <dbReference type="NCBI Taxonomy" id="1138383"/>
    <lineage>
        <taxon>Bacteria</taxon>
        <taxon>Bacillati</taxon>
        <taxon>Actinomycetota</taxon>
        <taxon>Actinomycetes</taxon>
        <taxon>Mycobacteriales</taxon>
        <taxon>Mycobacteriaceae</taxon>
        <taxon>Mycobacterium</taxon>
        <taxon>Mycobacterium avium complex (MAC)</taxon>
    </lineage>
</organism>
<evidence type="ECO:0000313" key="4">
    <source>
        <dbReference type="EMBL" id="BBY69127.1"/>
    </source>
</evidence>
<dbReference type="SUPFAM" id="SSF46689">
    <property type="entry name" value="Homeodomain-like"/>
    <property type="match status" value="1"/>
</dbReference>
<accession>A0ABM7K5A5</accession>
<evidence type="ECO:0000256" key="2">
    <source>
        <dbReference type="PROSITE-ProRule" id="PRU00335"/>
    </source>
</evidence>
<dbReference type="Proteomes" id="UP000466578">
    <property type="component" value="Chromosome"/>
</dbReference>
<protein>
    <submittedName>
        <fullName evidence="4">Transcriptional regulator</fullName>
    </submittedName>
</protein>
<dbReference type="Pfam" id="PF00440">
    <property type="entry name" value="TetR_N"/>
    <property type="match status" value="1"/>
</dbReference>
<dbReference type="Gene3D" id="1.10.357.10">
    <property type="entry name" value="Tetracycline Repressor, domain 2"/>
    <property type="match status" value="1"/>
</dbReference>
<dbReference type="InterPro" id="IPR001647">
    <property type="entry name" value="HTH_TetR"/>
</dbReference>
<dbReference type="InterPro" id="IPR009057">
    <property type="entry name" value="Homeodomain-like_sf"/>
</dbReference>
<gene>
    <name evidence="4" type="ORF">MPRI_13140</name>
</gene>
<evidence type="ECO:0000256" key="1">
    <source>
        <dbReference type="ARBA" id="ARBA00023125"/>
    </source>
</evidence>
<evidence type="ECO:0000259" key="3">
    <source>
        <dbReference type="PROSITE" id="PS50977"/>
    </source>
</evidence>
<dbReference type="EMBL" id="AP022597">
    <property type="protein sequence ID" value="BBY69127.1"/>
    <property type="molecule type" value="Genomic_DNA"/>
</dbReference>
<feature type="domain" description="HTH tetR-type" evidence="3">
    <location>
        <begin position="50"/>
        <end position="110"/>
    </location>
</feature>
<name>A0ABM7K5A5_9MYCO</name>
<dbReference type="Pfam" id="PF17929">
    <property type="entry name" value="TetR_C_34"/>
    <property type="match status" value="1"/>
</dbReference>